<accession>A0A9D4QKY2</accession>
<dbReference type="Proteomes" id="UP000828390">
    <property type="component" value="Unassembled WGS sequence"/>
</dbReference>
<comment type="caution">
    <text evidence="1">The sequence shown here is derived from an EMBL/GenBank/DDBJ whole genome shotgun (WGS) entry which is preliminary data.</text>
</comment>
<evidence type="ECO:0000313" key="2">
    <source>
        <dbReference type="Proteomes" id="UP000828390"/>
    </source>
</evidence>
<keyword evidence="2" id="KW-1185">Reference proteome</keyword>
<protein>
    <submittedName>
        <fullName evidence="1">Uncharacterized protein</fullName>
    </submittedName>
</protein>
<name>A0A9D4QKY2_DREPO</name>
<reference evidence="1" key="1">
    <citation type="journal article" date="2019" name="bioRxiv">
        <title>The Genome of the Zebra Mussel, Dreissena polymorpha: A Resource for Invasive Species Research.</title>
        <authorList>
            <person name="McCartney M.A."/>
            <person name="Auch B."/>
            <person name="Kono T."/>
            <person name="Mallez S."/>
            <person name="Zhang Y."/>
            <person name="Obille A."/>
            <person name="Becker A."/>
            <person name="Abrahante J.E."/>
            <person name="Garbe J."/>
            <person name="Badalamenti J.P."/>
            <person name="Herman A."/>
            <person name="Mangelson H."/>
            <person name="Liachko I."/>
            <person name="Sullivan S."/>
            <person name="Sone E.D."/>
            <person name="Koren S."/>
            <person name="Silverstein K.A.T."/>
            <person name="Beckman K.B."/>
            <person name="Gohl D.M."/>
        </authorList>
    </citation>
    <scope>NUCLEOTIDE SEQUENCE</scope>
    <source>
        <strain evidence="1">Duluth1</strain>
        <tissue evidence="1">Whole animal</tissue>
    </source>
</reference>
<dbReference type="AlphaFoldDB" id="A0A9D4QKY2"/>
<reference evidence="1" key="2">
    <citation type="submission" date="2020-11" db="EMBL/GenBank/DDBJ databases">
        <authorList>
            <person name="McCartney M.A."/>
            <person name="Auch B."/>
            <person name="Kono T."/>
            <person name="Mallez S."/>
            <person name="Becker A."/>
            <person name="Gohl D.M."/>
            <person name="Silverstein K.A.T."/>
            <person name="Koren S."/>
            <person name="Bechman K.B."/>
            <person name="Herman A."/>
            <person name="Abrahante J.E."/>
            <person name="Garbe J."/>
        </authorList>
    </citation>
    <scope>NUCLEOTIDE SEQUENCE</scope>
    <source>
        <strain evidence="1">Duluth1</strain>
        <tissue evidence="1">Whole animal</tissue>
    </source>
</reference>
<proteinExistence type="predicted"/>
<sequence length="88" mass="10024">MLYIYDEFCKHFVGISATEYFSAKRGDIVLTFICNDCRNRPTTPDISLNLENVAQSTLLEASEDPALLPRFSTFRTILDCPTCPRQKT</sequence>
<gene>
    <name evidence="1" type="ORF">DPMN_107439</name>
</gene>
<evidence type="ECO:0000313" key="1">
    <source>
        <dbReference type="EMBL" id="KAH3834120.1"/>
    </source>
</evidence>
<dbReference type="EMBL" id="JAIWYP010000004">
    <property type="protein sequence ID" value="KAH3834120.1"/>
    <property type="molecule type" value="Genomic_DNA"/>
</dbReference>
<organism evidence="1 2">
    <name type="scientific">Dreissena polymorpha</name>
    <name type="common">Zebra mussel</name>
    <name type="synonym">Mytilus polymorpha</name>
    <dbReference type="NCBI Taxonomy" id="45954"/>
    <lineage>
        <taxon>Eukaryota</taxon>
        <taxon>Metazoa</taxon>
        <taxon>Spiralia</taxon>
        <taxon>Lophotrochozoa</taxon>
        <taxon>Mollusca</taxon>
        <taxon>Bivalvia</taxon>
        <taxon>Autobranchia</taxon>
        <taxon>Heteroconchia</taxon>
        <taxon>Euheterodonta</taxon>
        <taxon>Imparidentia</taxon>
        <taxon>Neoheterodontei</taxon>
        <taxon>Myida</taxon>
        <taxon>Dreissenoidea</taxon>
        <taxon>Dreissenidae</taxon>
        <taxon>Dreissena</taxon>
    </lineage>
</organism>